<organism evidence="1 2">
    <name type="scientific">Plastoroseomonas arctica</name>
    <dbReference type="NCBI Taxonomy" id="1509237"/>
    <lineage>
        <taxon>Bacteria</taxon>
        <taxon>Pseudomonadati</taxon>
        <taxon>Pseudomonadota</taxon>
        <taxon>Alphaproteobacteria</taxon>
        <taxon>Acetobacterales</taxon>
        <taxon>Acetobacteraceae</taxon>
        <taxon>Plastoroseomonas</taxon>
    </lineage>
</organism>
<sequence>MTRVPSKPGPTTAVAAFLDRLATMPQVRPAAGRPARLLFAVDATASRQPSWDRACQLQAEMFAAAQGLGGIAISLCYWRGYNECAATPFLTDAAELGRRMAGVQCRGGQTQILRMLAHAEKAHQAERLGAVVLVGDAAEEPADPICHAAGELGLRGVPVFTFLEGQDPAASALFPEIARLSGGAFAPFDPASAAMLRDLLRAVATYAAGGRRAMASLENPAARRLVAQLPAPR</sequence>
<comment type="caution">
    <text evidence="1">The sequence shown here is derived from an EMBL/GenBank/DDBJ whole genome shotgun (WGS) entry which is preliminary data.</text>
</comment>
<dbReference type="SUPFAM" id="SSF53300">
    <property type="entry name" value="vWA-like"/>
    <property type="match status" value="1"/>
</dbReference>
<accession>A0AAF1K080</accession>
<name>A0AAF1K080_9PROT</name>
<gene>
    <name evidence="1" type="ORF">GXW79_20185</name>
</gene>
<proteinExistence type="predicted"/>
<evidence type="ECO:0000313" key="2">
    <source>
        <dbReference type="Proteomes" id="UP001196068"/>
    </source>
</evidence>
<keyword evidence="2" id="KW-1185">Reference proteome</keyword>
<dbReference type="InterPro" id="IPR036465">
    <property type="entry name" value="vWFA_dom_sf"/>
</dbReference>
<dbReference type="Proteomes" id="UP001196068">
    <property type="component" value="Unassembled WGS sequence"/>
</dbReference>
<dbReference type="EMBL" id="JAAEDH010000034">
    <property type="protein sequence ID" value="MBR0657406.1"/>
    <property type="molecule type" value="Genomic_DNA"/>
</dbReference>
<dbReference type="AlphaFoldDB" id="A0AAF1K080"/>
<reference evidence="1" key="1">
    <citation type="submission" date="2020-01" db="EMBL/GenBank/DDBJ databases">
        <authorList>
            <person name="Rat A."/>
        </authorList>
    </citation>
    <scope>NUCLEOTIDE SEQUENCE</scope>
    <source>
        <strain evidence="1">LMG 28251</strain>
    </source>
</reference>
<dbReference type="RefSeq" id="WP_211876267.1">
    <property type="nucleotide sequence ID" value="NZ_JAAEDH010000034.1"/>
</dbReference>
<evidence type="ECO:0000313" key="1">
    <source>
        <dbReference type="EMBL" id="MBR0657406.1"/>
    </source>
</evidence>
<protein>
    <submittedName>
        <fullName evidence="1">VWA domain-containing protein</fullName>
    </submittedName>
</protein>
<reference evidence="1" key="2">
    <citation type="journal article" date="2021" name="Syst. Appl. Microbiol.">
        <title>Roseomonas hellenica sp. nov., isolated from roots of wild-growing Alkanna tinctoria.</title>
        <authorList>
            <person name="Rat A."/>
            <person name="Naranjo H.D."/>
            <person name="Lebbe L."/>
            <person name="Cnockaert M."/>
            <person name="Krigas N."/>
            <person name="Grigoriadou K."/>
            <person name="Maloupa E."/>
            <person name="Willems A."/>
        </authorList>
    </citation>
    <scope>NUCLEOTIDE SEQUENCE</scope>
    <source>
        <strain evidence="1">LMG 28251</strain>
    </source>
</reference>